<dbReference type="EMBL" id="BNAO01000001">
    <property type="protein sequence ID" value="GHG61480.1"/>
    <property type="molecule type" value="Genomic_DNA"/>
</dbReference>
<evidence type="ECO:0000313" key="2">
    <source>
        <dbReference type="Proteomes" id="UP000659697"/>
    </source>
</evidence>
<gene>
    <name evidence="1" type="ORF">GCM10010919_05980</name>
</gene>
<proteinExistence type="predicted"/>
<keyword evidence="2" id="KW-1185">Reference proteome</keyword>
<dbReference type="Proteomes" id="UP000659697">
    <property type="component" value="Unassembled WGS sequence"/>
</dbReference>
<accession>A0ABQ3KX80</accession>
<organism evidence="1 2">
    <name type="scientific">Alishewanella longhuensis</name>
    <dbReference type="NCBI Taxonomy" id="1091037"/>
    <lineage>
        <taxon>Bacteria</taxon>
        <taxon>Pseudomonadati</taxon>
        <taxon>Pseudomonadota</taxon>
        <taxon>Gammaproteobacteria</taxon>
        <taxon>Alteromonadales</taxon>
        <taxon>Alteromonadaceae</taxon>
        <taxon>Alishewanella</taxon>
    </lineage>
</organism>
<evidence type="ECO:0000313" key="1">
    <source>
        <dbReference type="EMBL" id="GHG61480.1"/>
    </source>
</evidence>
<comment type="caution">
    <text evidence="1">The sequence shown here is derived from an EMBL/GenBank/DDBJ whole genome shotgun (WGS) entry which is preliminary data.</text>
</comment>
<sequence length="168" mass="20063">MNMVAATTTRNAMIDWLLTNNTCYHLTLTFTRFTPEPVCVSRLNKLIKQLNRAIYKRRFKQGLSYLNGFAVQEYTTAMQTYHFHILIADDDWLPKHERFEQLLNKQLDYLKRYNSQYYIAHYLLQDYYNDGTNKLEWYLTKQFEFGGSRSSNRVGLLSDTSIYFGDFK</sequence>
<reference evidence="2" key="1">
    <citation type="journal article" date="2019" name="Int. J. Syst. Evol. Microbiol.">
        <title>The Global Catalogue of Microorganisms (GCM) 10K type strain sequencing project: providing services to taxonomists for standard genome sequencing and annotation.</title>
        <authorList>
            <consortium name="The Broad Institute Genomics Platform"/>
            <consortium name="The Broad Institute Genome Sequencing Center for Infectious Disease"/>
            <person name="Wu L."/>
            <person name="Ma J."/>
        </authorList>
    </citation>
    <scope>NUCLEOTIDE SEQUENCE [LARGE SCALE GENOMIC DNA]</scope>
    <source>
        <strain evidence="2">CGMCC 1.7003</strain>
    </source>
</reference>
<evidence type="ECO:0008006" key="3">
    <source>
        <dbReference type="Google" id="ProtNLM"/>
    </source>
</evidence>
<name>A0ABQ3KX80_9ALTE</name>
<protein>
    <recommendedName>
        <fullName evidence="3">Inovirus Gp2 family protein</fullName>
    </recommendedName>
</protein>